<sequence>MTAVLVALMVSGLAGCSKPGASAQVNAGQPASVLTVTAIEPQAQTWPQLVQASGPFAAWQEVIVTPETGGLQLIELKADVGAQVKRGQLLARLADDSLRNDQRKQEAAVAQASAALEQAQSNLRRARMAEDSGALSAQKIEEYRIAAETSRASLDSARAELDSIRLKLSQTRVIAADDGIVSSKSAVLGNVVNAGDELFRLVRQSRVEWRPELDAQQLEIVKPGRVAHVTLADGRVVQGEVRLVSPTLSPNTGRGTAYVSLPIESGARPGTFGSGSIELGNKPALTVPAGAVVLRDGRAYVFLLGSDSKVMSRPVAVGRRRGERVEILSGLDADARVVGSGGAFLSDGAYVTVATTQPSAGASDARERVRR</sequence>
<gene>
    <name evidence="7" type="ORF">EJP69_14770</name>
</gene>
<feature type="domain" description="YknX-like C-terminal permuted SH3-like" evidence="6">
    <location>
        <begin position="284"/>
        <end position="353"/>
    </location>
</feature>
<dbReference type="Proteomes" id="UP000267418">
    <property type="component" value="Unassembled WGS sequence"/>
</dbReference>
<evidence type="ECO:0000256" key="5">
    <source>
        <dbReference type="SAM" id="SignalP"/>
    </source>
</evidence>
<evidence type="ECO:0000259" key="6">
    <source>
        <dbReference type="Pfam" id="PF25989"/>
    </source>
</evidence>
<evidence type="ECO:0000256" key="4">
    <source>
        <dbReference type="SAM" id="Coils"/>
    </source>
</evidence>
<dbReference type="EMBL" id="RXOE01000002">
    <property type="protein sequence ID" value="RTQ35742.1"/>
    <property type="molecule type" value="Genomic_DNA"/>
</dbReference>
<dbReference type="Gene3D" id="2.40.30.170">
    <property type="match status" value="1"/>
</dbReference>
<accession>A0A3S0JY23</accession>
<dbReference type="PANTHER" id="PTHR30469">
    <property type="entry name" value="MULTIDRUG RESISTANCE PROTEIN MDTA"/>
    <property type="match status" value="1"/>
</dbReference>
<dbReference type="Gene3D" id="2.40.420.20">
    <property type="match status" value="1"/>
</dbReference>
<keyword evidence="5" id="KW-0732">Signal</keyword>
<feature type="signal peptide" evidence="5">
    <location>
        <begin position="1"/>
        <end position="23"/>
    </location>
</feature>
<comment type="caution">
    <text evidence="7">The sequence shown here is derived from an EMBL/GenBank/DDBJ whole genome shotgun (WGS) entry which is preliminary data.</text>
</comment>
<dbReference type="InterPro" id="IPR006143">
    <property type="entry name" value="RND_pump_MFP"/>
</dbReference>
<keyword evidence="3" id="KW-0170">Cobalt</keyword>
<organism evidence="7 8">
    <name type="scientific">Variovorax gossypii</name>
    <dbReference type="NCBI Taxonomy" id="1679495"/>
    <lineage>
        <taxon>Bacteria</taxon>
        <taxon>Pseudomonadati</taxon>
        <taxon>Pseudomonadota</taxon>
        <taxon>Betaproteobacteria</taxon>
        <taxon>Burkholderiales</taxon>
        <taxon>Comamonadaceae</taxon>
        <taxon>Variovorax</taxon>
    </lineage>
</organism>
<keyword evidence="8" id="KW-1185">Reference proteome</keyword>
<evidence type="ECO:0000256" key="2">
    <source>
        <dbReference type="ARBA" id="ARBA00022448"/>
    </source>
</evidence>
<dbReference type="FunFam" id="2.40.420.20:FF:000006">
    <property type="entry name" value="RND family efflux transporter MFP subunit"/>
    <property type="match status" value="1"/>
</dbReference>
<dbReference type="GO" id="GO:0015562">
    <property type="term" value="F:efflux transmembrane transporter activity"/>
    <property type="evidence" value="ECO:0007669"/>
    <property type="project" value="TreeGrafter"/>
</dbReference>
<dbReference type="InterPro" id="IPR058637">
    <property type="entry name" value="YknX-like_C"/>
</dbReference>
<evidence type="ECO:0000313" key="8">
    <source>
        <dbReference type="Proteomes" id="UP000267418"/>
    </source>
</evidence>
<proteinExistence type="inferred from homology"/>
<reference evidence="7 8" key="1">
    <citation type="submission" date="2018-12" db="EMBL/GenBank/DDBJ databases">
        <title>The genome of Variovorax gossypii DSM 100435.</title>
        <authorList>
            <person name="Gao J."/>
            <person name="Sun J."/>
        </authorList>
    </citation>
    <scope>NUCLEOTIDE SEQUENCE [LARGE SCALE GENOMIC DNA]</scope>
    <source>
        <strain evidence="7 8">DSM 100435</strain>
    </source>
</reference>
<evidence type="ECO:0000256" key="1">
    <source>
        <dbReference type="ARBA" id="ARBA00009477"/>
    </source>
</evidence>
<dbReference type="OrthoDB" id="10524at2"/>
<keyword evidence="4" id="KW-0175">Coiled coil</keyword>
<dbReference type="NCBIfam" id="TIGR01730">
    <property type="entry name" value="RND_mfp"/>
    <property type="match status" value="1"/>
</dbReference>
<name>A0A3S0JY23_9BURK</name>
<comment type="similarity">
    <text evidence="1">Belongs to the membrane fusion protein (MFP) (TC 8.A.1) family.</text>
</comment>
<dbReference type="PANTHER" id="PTHR30469:SF15">
    <property type="entry name" value="HLYD FAMILY OF SECRETION PROTEINS"/>
    <property type="match status" value="1"/>
</dbReference>
<dbReference type="Pfam" id="PF25989">
    <property type="entry name" value="YknX_C"/>
    <property type="match status" value="1"/>
</dbReference>
<dbReference type="AlphaFoldDB" id="A0A3S0JY23"/>
<keyword evidence="2" id="KW-0813">Transport</keyword>
<dbReference type="GO" id="GO:1990281">
    <property type="term" value="C:efflux pump complex"/>
    <property type="evidence" value="ECO:0007669"/>
    <property type="project" value="TreeGrafter"/>
</dbReference>
<feature type="coiled-coil region" evidence="4">
    <location>
        <begin position="102"/>
        <end position="160"/>
    </location>
</feature>
<evidence type="ECO:0000256" key="3">
    <source>
        <dbReference type="ARBA" id="ARBA00023285"/>
    </source>
</evidence>
<feature type="chain" id="PRO_5018621393" evidence="5">
    <location>
        <begin position="24"/>
        <end position="371"/>
    </location>
</feature>
<protein>
    <submittedName>
        <fullName evidence="7">Efflux RND transporter periplasmic adaptor subunit</fullName>
    </submittedName>
</protein>
<dbReference type="Gene3D" id="1.10.287.470">
    <property type="entry name" value="Helix hairpin bin"/>
    <property type="match status" value="1"/>
</dbReference>
<dbReference type="Gene3D" id="2.40.50.100">
    <property type="match status" value="1"/>
</dbReference>
<evidence type="ECO:0000313" key="7">
    <source>
        <dbReference type="EMBL" id="RTQ35742.1"/>
    </source>
</evidence>
<dbReference type="SUPFAM" id="SSF111369">
    <property type="entry name" value="HlyD-like secretion proteins"/>
    <property type="match status" value="1"/>
</dbReference>